<dbReference type="Pfam" id="PF00701">
    <property type="entry name" value="DHDPS"/>
    <property type="match status" value="1"/>
</dbReference>
<keyword evidence="7" id="KW-0704">Schiff base</keyword>
<evidence type="ECO:0000256" key="3">
    <source>
        <dbReference type="ARBA" id="ARBA00011881"/>
    </source>
</evidence>
<dbReference type="SMART" id="SM01130">
    <property type="entry name" value="DHDPS"/>
    <property type="match status" value="1"/>
</dbReference>
<evidence type="ECO:0000256" key="9">
    <source>
        <dbReference type="ARBA" id="ARBA00032879"/>
    </source>
</evidence>
<dbReference type="Gene3D" id="3.20.20.70">
    <property type="entry name" value="Aldolase class I"/>
    <property type="match status" value="1"/>
</dbReference>
<dbReference type="PANTHER" id="PTHR12128:SF66">
    <property type="entry name" value="4-HYDROXY-2-OXOGLUTARATE ALDOLASE, MITOCHONDRIAL"/>
    <property type="match status" value="1"/>
</dbReference>
<evidence type="ECO:0000256" key="5">
    <source>
        <dbReference type="ARBA" id="ARBA00018425"/>
    </source>
</evidence>
<dbReference type="GO" id="GO:0044281">
    <property type="term" value="P:small molecule metabolic process"/>
    <property type="evidence" value="ECO:0007669"/>
    <property type="project" value="UniProtKB-ARBA"/>
</dbReference>
<comment type="subunit">
    <text evidence="3">Homotetramer.</text>
</comment>
<dbReference type="SUPFAM" id="SSF51569">
    <property type="entry name" value="Aldolase"/>
    <property type="match status" value="1"/>
</dbReference>
<evidence type="ECO:0000313" key="13">
    <source>
        <dbReference type="Proteomes" id="UP001557470"/>
    </source>
</evidence>
<keyword evidence="13" id="KW-1185">Reference proteome</keyword>
<dbReference type="CDD" id="cd00408">
    <property type="entry name" value="DHDPS-like"/>
    <property type="match status" value="1"/>
</dbReference>
<evidence type="ECO:0000256" key="10">
    <source>
        <dbReference type="ARBA" id="ARBA00033610"/>
    </source>
</evidence>
<evidence type="ECO:0000256" key="6">
    <source>
        <dbReference type="ARBA" id="ARBA00023239"/>
    </source>
</evidence>
<dbReference type="PANTHER" id="PTHR12128">
    <property type="entry name" value="DIHYDRODIPICOLINATE SYNTHASE"/>
    <property type="match status" value="1"/>
</dbReference>
<evidence type="ECO:0000256" key="7">
    <source>
        <dbReference type="ARBA" id="ARBA00023270"/>
    </source>
</evidence>
<protein>
    <recommendedName>
        <fullName evidence="5">4-hydroxy-2-oxoglutarate aldolase, mitochondrial</fullName>
        <ecNumber evidence="4">4.1.3.16</ecNumber>
    </recommendedName>
    <alternativeName>
        <fullName evidence="9">Dihydrodipicolinate synthase-like</fullName>
    </alternativeName>
    <alternativeName>
        <fullName evidence="8">Probable 2-keto-4-hydroxyglutarate aldolase</fullName>
    </alternativeName>
</protein>
<dbReference type="PRINTS" id="PR00146">
    <property type="entry name" value="DHPICSNTHASE"/>
</dbReference>
<name>A0ABD0XUH2_UMBPY</name>
<dbReference type="EMBL" id="JAGEUA010000002">
    <property type="protein sequence ID" value="KAL1005681.1"/>
    <property type="molecule type" value="Genomic_DNA"/>
</dbReference>
<dbReference type="InterPro" id="IPR013785">
    <property type="entry name" value="Aldolase_TIM"/>
</dbReference>
<evidence type="ECO:0000256" key="11">
    <source>
        <dbReference type="ARBA" id="ARBA00033613"/>
    </source>
</evidence>
<evidence type="ECO:0000313" key="12">
    <source>
        <dbReference type="EMBL" id="KAL1005681.1"/>
    </source>
</evidence>
<gene>
    <name evidence="12" type="ORF">UPYG_G00062230</name>
</gene>
<dbReference type="InterPro" id="IPR002220">
    <property type="entry name" value="DapA-like"/>
</dbReference>
<evidence type="ECO:0000256" key="4">
    <source>
        <dbReference type="ARBA" id="ARBA00012215"/>
    </source>
</evidence>
<proteinExistence type="inferred from homology"/>
<comment type="catalytic activity">
    <reaction evidence="10">
        <text>(4R)-4-hydroxy-2-oxoglutarate = glyoxylate + pyruvate</text>
        <dbReference type="Rhea" id="RHEA:30687"/>
        <dbReference type="ChEBI" id="CHEBI:15361"/>
        <dbReference type="ChEBI" id="CHEBI:36655"/>
        <dbReference type="ChEBI" id="CHEBI:62213"/>
        <dbReference type="EC" id="4.1.3.16"/>
    </reaction>
</comment>
<dbReference type="EC" id="4.1.3.16" evidence="4"/>
<comment type="catalytic activity">
    <reaction evidence="11">
        <text>(4S)-4-hydroxy-2-oxoglutarate = glyoxylate + pyruvate</text>
        <dbReference type="Rhea" id="RHEA:35639"/>
        <dbReference type="ChEBI" id="CHEBI:15361"/>
        <dbReference type="ChEBI" id="CHEBI:36655"/>
        <dbReference type="ChEBI" id="CHEBI:71685"/>
        <dbReference type="EC" id="4.1.3.16"/>
    </reaction>
</comment>
<reference evidence="12 13" key="1">
    <citation type="submission" date="2024-06" db="EMBL/GenBank/DDBJ databases">
        <authorList>
            <person name="Pan Q."/>
            <person name="Wen M."/>
            <person name="Jouanno E."/>
            <person name="Zahm M."/>
            <person name="Klopp C."/>
            <person name="Cabau C."/>
            <person name="Louis A."/>
            <person name="Berthelot C."/>
            <person name="Parey E."/>
            <person name="Roest Crollius H."/>
            <person name="Montfort J."/>
            <person name="Robinson-Rechavi M."/>
            <person name="Bouchez O."/>
            <person name="Lampietro C."/>
            <person name="Lopez Roques C."/>
            <person name="Donnadieu C."/>
            <person name="Postlethwait J."/>
            <person name="Bobe J."/>
            <person name="Verreycken H."/>
            <person name="Guiguen Y."/>
        </authorList>
    </citation>
    <scope>NUCLEOTIDE SEQUENCE [LARGE SCALE GENOMIC DNA]</scope>
    <source>
        <strain evidence="12">Up_M1</strain>
        <tissue evidence="12">Testis</tissue>
    </source>
</reference>
<comment type="similarity">
    <text evidence="2">Belongs to the DapA family.</text>
</comment>
<organism evidence="12 13">
    <name type="scientific">Umbra pygmaea</name>
    <name type="common">Eastern mudminnow</name>
    <dbReference type="NCBI Taxonomy" id="75934"/>
    <lineage>
        <taxon>Eukaryota</taxon>
        <taxon>Metazoa</taxon>
        <taxon>Chordata</taxon>
        <taxon>Craniata</taxon>
        <taxon>Vertebrata</taxon>
        <taxon>Euteleostomi</taxon>
        <taxon>Actinopterygii</taxon>
        <taxon>Neopterygii</taxon>
        <taxon>Teleostei</taxon>
        <taxon>Protacanthopterygii</taxon>
        <taxon>Esociformes</taxon>
        <taxon>Umbridae</taxon>
        <taxon>Umbra</taxon>
    </lineage>
</organism>
<dbReference type="Proteomes" id="UP001557470">
    <property type="component" value="Unassembled WGS sequence"/>
</dbReference>
<dbReference type="InterPro" id="IPR020625">
    <property type="entry name" value="Schiff_base-form_aldolases_AS"/>
</dbReference>
<comment type="function">
    <text evidence="1">Catalyzes the final step in the metabolic pathway of hydroxyproline.</text>
</comment>
<comment type="caution">
    <text evidence="12">The sequence shown here is derived from an EMBL/GenBank/DDBJ whole genome shotgun (WGS) entry which is preliminary data.</text>
</comment>
<keyword evidence="6" id="KW-0456">Lyase</keyword>
<accession>A0ABD0XUH2</accession>
<evidence type="ECO:0000256" key="8">
    <source>
        <dbReference type="ARBA" id="ARBA00030874"/>
    </source>
</evidence>
<dbReference type="AlphaFoldDB" id="A0ABD0XUH2"/>
<dbReference type="PROSITE" id="PS00666">
    <property type="entry name" value="DHDPS_2"/>
    <property type="match status" value="1"/>
</dbReference>
<evidence type="ECO:0000256" key="1">
    <source>
        <dbReference type="ARBA" id="ARBA00002577"/>
    </source>
</evidence>
<dbReference type="GO" id="GO:0008700">
    <property type="term" value="F:(R,S)-4-hydroxy-2-oxoglutarate aldolase activity"/>
    <property type="evidence" value="ECO:0007669"/>
    <property type="project" value="UniProtKB-EC"/>
</dbReference>
<evidence type="ECO:0000256" key="2">
    <source>
        <dbReference type="ARBA" id="ARBA00007592"/>
    </source>
</evidence>
<sequence length="377" mass="41227">MFRKSGCILTDFANILTSVGVSYLSTTVKQPLLQPKYITLQKSFDTMLSVKTLRTVGPALCRRGASVLWKQIKNYCVTAEQRVDIAGIYPPIATPFTENEDVDYQKLDENIQKYSKIPFKGLVVQGSNGEYPYLTDEERVEVVRRVRLALPTHQLVLAGSGCESTRATILMTERMAGAGADMVLVVTPCFYKGKMDSRALLHHFTQVADSSPVPVVLYSVPANTGLDLPADTVVRLAQHPNILGLKDSGGDITRIGLIVHKTKAQDFQVLAGSAGFLMAAYSVGCVGGVCALANVLGREVCDLAQLCVSGHWDDARVLQQRLIEPNTAVTRKFGVPALKQAMDWFGYHGGVCRSPLQPLSEAESKQLRLDFSTNGWM</sequence>